<comment type="caution">
    <text evidence="2">The sequence shown here is derived from an EMBL/GenBank/DDBJ whole genome shotgun (WGS) entry which is preliminary data.</text>
</comment>
<keyword evidence="2" id="KW-0687">Ribonucleoprotein</keyword>
<reference evidence="2" key="2">
    <citation type="submission" date="2020-09" db="EMBL/GenBank/DDBJ databases">
        <authorList>
            <person name="Sun Q."/>
            <person name="Ohkuma M."/>
        </authorList>
    </citation>
    <scope>NUCLEOTIDE SEQUENCE</scope>
    <source>
        <strain evidence="2">JCM 14371</strain>
    </source>
</reference>
<keyword evidence="2" id="KW-0689">Ribosomal protein</keyword>
<keyword evidence="3" id="KW-1185">Reference proteome</keyword>
<dbReference type="RefSeq" id="WP_188960589.1">
    <property type="nucleotide sequence ID" value="NZ_BMOE01000001.1"/>
</dbReference>
<dbReference type="PANTHER" id="PTHR43441">
    <property type="entry name" value="RIBOSOMAL-PROTEIN-SERINE ACETYLTRANSFERASE"/>
    <property type="match status" value="1"/>
</dbReference>
<dbReference type="PROSITE" id="PS51186">
    <property type="entry name" value="GNAT"/>
    <property type="match status" value="1"/>
</dbReference>
<dbReference type="InterPro" id="IPR000182">
    <property type="entry name" value="GNAT_dom"/>
</dbReference>
<organism evidence="2 3">
    <name type="scientific">Deinococcus aquiradiocola</name>
    <dbReference type="NCBI Taxonomy" id="393059"/>
    <lineage>
        <taxon>Bacteria</taxon>
        <taxon>Thermotogati</taxon>
        <taxon>Deinococcota</taxon>
        <taxon>Deinococci</taxon>
        <taxon>Deinococcales</taxon>
        <taxon>Deinococcaceae</taxon>
        <taxon>Deinococcus</taxon>
    </lineage>
</organism>
<dbReference type="GO" id="GO:0008999">
    <property type="term" value="F:protein-N-terminal-alanine acetyltransferase activity"/>
    <property type="evidence" value="ECO:0007669"/>
    <property type="project" value="TreeGrafter"/>
</dbReference>
<dbReference type="Proteomes" id="UP000635726">
    <property type="component" value="Unassembled WGS sequence"/>
</dbReference>
<dbReference type="PANTHER" id="PTHR43441:SF3">
    <property type="entry name" value="ACETYLTRANSFERASE"/>
    <property type="match status" value="1"/>
</dbReference>
<dbReference type="InterPro" id="IPR016181">
    <property type="entry name" value="Acyl_CoA_acyltransferase"/>
</dbReference>
<dbReference type="EMBL" id="BMOE01000001">
    <property type="protein sequence ID" value="GGJ63817.1"/>
    <property type="molecule type" value="Genomic_DNA"/>
</dbReference>
<name>A0A917P6A8_9DEIO</name>
<dbReference type="GO" id="GO:1990189">
    <property type="term" value="F:protein N-terminal-serine acetyltransferase activity"/>
    <property type="evidence" value="ECO:0007669"/>
    <property type="project" value="TreeGrafter"/>
</dbReference>
<dbReference type="GO" id="GO:0005840">
    <property type="term" value="C:ribosome"/>
    <property type="evidence" value="ECO:0007669"/>
    <property type="project" value="UniProtKB-KW"/>
</dbReference>
<sequence length="185" mass="20098">MLPDTVPTEIRTGRLLLRAPAPQDGPALSAAVNASRPELRRWMRWAHEPLDDAAATLNLTRAAARFADRSELRSLIWDARGRTLLGSSGFHALDWEVPKGEVGYWVHSAHTGHGYATQVARTLAEVGVSVLGLRRVELRCDALNVASAAVARRAGFGVEGLLRHDERASDGSGALRDMLLHAVVR</sequence>
<dbReference type="InterPro" id="IPR051908">
    <property type="entry name" value="Ribosomal_N-acetyltransferase"/>
</dbReference>
<accession>A0A917P6A8</accession>
<evidence type="ECO:0000313" key="2">
    <source>
        <dbReference type="EMBL" id="GGJ63817.1"/>
    </source>
</evidence>
<dbReference type="Pfam" id="PF13302">
    <property type="entry name" value="Acetyltransf_3"/>
    <property type="match status" value="1"/>
</dbReference>
<protein>
    <submittedName>
        <fullName evidence="2">Ribosomal protein N-acetyltransferase</fullName>
    </submittedName>
</protein>
<dbReference type="Gene3D" id="3.40.630.30">
    <property type="match status" value="1"/>
</dbReference>
<evidence type="ECO:0000259" key="1">
    <source>
        <dbReference type="PROSITE" id="PS51186"/>
    </source>
</evidence>
<proteinExistence type="predicted"/>
<dbReference type="GO" id="GO:0005737">
    <property type="term" value="C:cytoplasm"/>
    <property type="evidence" value="ECO:0007669"/>
    <property type="project" value="TreeGrafter"/>
</dbReference>
<feature type="domain" description="N-acetyltransferase" evidence="1">
    <location>
        <begin position="15"/>
        <end position="182"/>
    </location>
</feature>
<dbReference type="AlphaFoldDB" id="A0A917P6A8"/>
<reference evidence="2" key="1">
    <citation type="journal article" date="2014" name="Int. J. Syst. Evol. Microbiol.">
        <title>Complete genome sequence of Corynebacterium casei LMG S-19264T (=DSM 44701T), isolated from a smear-ripened cheese.</title>
        <authorList>
            <consortium name="US DOE Joint Genome Institute (JGI-PGF)"/>
            <person name="Walter F."/>
            <person name="Albersmeier A."/>
            <person name="Kalinowski J."/>
            <person name="Ruckert C."/>
        </authorList>
    </citation>
    <scope>NUCLEOTIDE SEQUENCE</scope>
    <source>
        <strain evidence="2">JCM 14371</strain>
    </source>
</reference>
<dbReference type="SUPFAM" id="SSF55729">
    <property type="entry name" value="Acyl-CoA N-acyltransferases (Nat)"/>
    <property type="match status" value="1"/>
</dbReference>
<gene>
    <name evidence="2" type="ORF">GCM10008939_04600</name>
</gene>
<evidence type="ECO:0000313" key="3">
    <source>
        <dbReference type="Proteomes" id="UP000635726"/>
    </source>
</evidence>